<keyword evidence="3" id="KW-1185">Reference proteome</keyword>
<protein>
    <submittedName>
        <fullName evidence="2">HlyD family secretion protein</fullName>
    </submittedName>
</protein>
<reference evidence="2 3" key="1">
    <citation type="submission" date="2016-10" db="EMBL/GenBank/DDBJ databases">
        <authorList>
            <person name="de Groot N.N."/>
        </authorList>
    </citation>
    <scope>NUCLEOTIDE SEQUENCE [LARGE SCALE GENOMIC DNA]</scope>
    <source>
        <strain evidence="2 3">DSM 21668</strain>
    </source>
</reference>
<dbReference type="EMBL" id="FNGS01000004">
    <property type="protein sequence ID" value="SDL97839.1"/>
    <property type="molecule type" value="Genomic_DNA"/>
</dbReference>
<dbReference type="PROSITE" id="PS51257">
    <property type="entry name" value="PROKAR_LIPOPROTEIN"/>
    <property type="match status" value="1"/>
</dbReference>
<organism evidence="2 3">
    <name type="scientific">Siphonobacter aquaeclarae</name>
    <dbReference type="NCBI Taxonomy" id="563176"/>
    <lineage>
        <taxon>Bacteria</taxon>
        <taxon>Pseudomonadati</taxon>
        <taxon>Bacteroidota</taxon>
        <taxon>Cytophagia</taxon>
        <taxon>Cytophagales</taxon>
        <taxon>Cytophagaceae</taxon>
        <taxon>Siphonobacter</taxon>
    </lineage>
</organism>
<evidence type="ECO:0000259" key="1">
    <source>
        <dbReference type="Pfam" id="PF25967"/>
    </source>
</evidence>
<dbReference type="Gene3D" id="2.40.50.100">
    <property type="match status" value="1"/>
</dbReference>
<dbReference type="AlphaFoldDB" id="A0A1G9PGI3"/>
<dbReference type="Gene3D" id="1.10.287.470">
    <property type="entry name" value="Helix hairpin bin"/>
    <property type="match status" value="1"/>
</dbReference>
<sequence length="421" mass="47868">MDKKIEKKFWNKKRILVITGGLLLVSIACWAIFLRDTRTQLRVETEKLTVSTVSQGAFNEFIPVNGTVIPIQSVQLDAVEGGSIEKIFKQSGDMVKAGDVILQLSNTELKLNVLTRETALYDQLNNARTSRLQLQQNTLTLQNTIAEIDYQVKIKEQQLDRNDKASKYLSEKEKQDLREELQYQRRRRTVTLRSYVQDSLIRIQQNTQLNQSEKRIWESIQGVGTMLDNLLVKAPISGQLSTATDLQIGQLITRGTRIGQVDILDKFKIRVPIDELYLPRIIKGLEGFADLDGKEYRMTVDKVFPTVTNGRFEVDMLFAEAAPKDIRRGQTLRIRLELGKPEQATLLPTGGFYQQSGGNWVYVVEPGGQKAVRRTIQLGRKNPSYYEVLEGLKPGEQVITSSYEFFGDNQVLNLNEATKPK</sequence>
<dbReference type="GO" id="GO:0015562">
    <property type="term" value="F:efflux transmembrane transporter activity"/>
    <property type="evidence" value="ECO:0007669"/>
    <property type="project" value="TreeGrafter"/>
</dbReference>
<dbReference type="Pfam" id="PF25967">
    <property type="entry name" value="RND-MFP_C"/>
    <property type="match status" value="1"/>
</dbReference>
<dbReference type="Gene3D" id="2.40.420.20">
    <property type="match status" value="1"/>
</dbReference>
<dbReference type="PANTHER" id="PTHR30469:SF33">
    <property type="entry name" value="SLR1207 PROTEIN"/>
    <property type="match status" value="1"/>
</dbReference>
<gene>
    <name evidence="2" type="ORF">SAMN04488090_2169</name>
</gene>
<dbReference type="PANTHER" id="PTHR30469">
    <property type="entry name" value="MULTIDRUG RESISTANCE PROTEIN MDTA"/>
    <property type="match status" value="1"/>
</dbReference>
<dbReference type="GO" id="GO:1990281">
    <property type="term" value="C:efflux pump complex"/>
    <property type="evidence" value="ECO:0007669"/>
    <property type="project" value="TreeGrafter"/>
</dbReference>
<feature type="domain" description="Multidrug resistance protein MdtA-like C-terminal permuted SH3" evidence="1">
    <location>
        <begin position="343"/>
        <end position="402"/>
    </location>
</feature>
<evidence type="ECO:0000313" key="3">
    <source>
        <dbReference type="Proteomes" id="UP000198901"/>
    </source>
</evidence>
<accession>A0A1G9PGI3</accession>
<dbReference type="Proteomes" id="UP000198901">
    <property type="component" value="Unassembled WGS sequence"/>
</dbReference>
<name>A0A1G9PGI3_9BACT</name>
<dbReference type="RefSeq" id="WP_093201641.1">
    <property type="nucleotide sequence ID" value="NZ_FNGS01000004.1"/>
</dbReference>
<evidence type="ECO:0000313" key="2">
    <source>
        <dbReference type="EMBL" id="SDL97839.1"/>
    </source>
</evidence>
<dbReference type="OrthoDB" id="1957187at2"/>
<dbReference type="Gene3D" id="2.40.30.170">
    <property type="match status" value="1"/>
</dbReference>
<dbReference type="STRING" id="563176.SAMN04488090_2169"/>
<dbReference type="InterPro" id="IPR058627">
    <property type="entry name" value="MdtA-like_C"/>
</dbReference>
<proteinExistence type="predicted"/>